<protein>
    <submittedName>
        <fullName evidence="1">Uncharacterized protein</fullName>
    </submittedName>
</protein>
<reference evidence="2" key="1">
    <citation type="journal article" date="2022" name="Mol. Ecol. Resour.">
        <title>The genomes of chicory, endive, great burdock and yacon provide insights into Asteraceae palaeo-polyploidization history and plant inulin production.</title>
        <authorList>
            <person name="Fan W."/>
            <person name="Wang S."/>
            <person name="Wang H."/>
            <person name="Wang A."/>
            <person name="Jiang F."/>
            <person name="Liu H."/>
            <person name="Zhao H."/>
            <person name="Xu D."/>
            <person name="Zhang Y."/>
        </authorList>
    </citation>
    <scope>NUCLEOTIDE SEQUENCE [LARGE SCALE GENOMIC DNA]</scope>
    <source>
        <strain evidence="2">cv. Niubang</strain>
    </source>
</reference>
<name>A0ACB9AAN0_ARCLA</name>
<evidence type="ECO:0000313" key="2">
    <source>
        <dbReference type="Proteomes" id="UP001055879"/>
    </source>
</evidence>
<proteinExistence type="predicted"/>
<gene>
    <name evidence="1" type="ORF">L6452_24561</name>
</gene>
<organism evidence="1 2">
    <name type="scientific">Arctium lappa</name>
    <name type="common">Greater burdock</name>
    <name type="synonym">Lappa major</name>
    <dbReference type="NCBI Taxonomy" id="4217"/>
    <lineage>
        <taxon>Eukaryota</taxon>
        <taxon>Viridiplantae</taxon>
        <taxon>Streptophyta</taxon>
        <taxon>Embryophyta</taxon>
        <taxon>Tracheophyta</taxon>
        <taxon>Spermatophyta</taxon>
        <taxon>Magnoliopsida</taxon>
        <taxon>eudicotyledons</taxon>
        <taxon>Gunneridae</taxon>
        <taxon>Pentapetalae</taxon>
        <taxon>asterids</taxon>
        <taxon>campanulids</taxon>
        <taxon>Asterales</taxon>
        <taxon>Asteraceae</taxon>
        <taxon>Carduoideae</taxon>
        <taxon>Cardueae</taxon>
        <taxon>Arctiinae</taxon>
        <taxon>Arctium</taxon>
    </lineage>
</organism>
<keyword evidence="2" id="KW-1185">Reference proteome</keyword>
<comment type="caution">
    <text evidence="1">The sequence shown here is derived from an EMBL/GenBank/DDBJ whole genome shotgun (WGS) entry which is preliminary data.</text>
</comment>
<evidence type="ECO:0000313" key="1">
    <source>
        <dbReference type="EMBL" id="KAI3706665.1"/>
    </source>
</evidence>
<reference evidence="1 2" key="2">
    <citation type="journal article" date="2022" name="Mol. Ecol. Resour.">
        <title>The genomes of chicory, endive, great burdock and yacon provide insights into Asteraceae paleo-polyploidization history and plant inulin production.</title>
        <authorList>
            <person name="Fan W."/>
            <person name="Wang S."/>
            <person name="Wang H."/>
            <person name="Wang A."/>
            <person name="Jiang F."/>
            <person name="Liu H."/>
            <person name="Zhao H."/>
            <person name="Xu D."/>
            <person name="Zhang Y."/>
        </authorList>
    </citation>
    <scope>NUCLEOTIDE SEQUENCE [LARGE SCALE GENOMIC DNA]</scope>
    <source>
        <strain evidence="2">cv. Niubang</strain>
    </source>
</reference>
<accession>A0ACB9AAN0</accession>
<dbReference type="EMBL" id="CM042054">
    <property type="protein sequence ID" value="KAI3706665.1"/>
    <property type="molecule type" value="Genomic_DNA"/>
</dbReference>
<dbReference type="Proteomes" id="UP001055879">
    <property type="component" value="Linkage Group LG08"/>
</dbReference>
<sequence>MNWDQSSSDDATSYSDDTTSTGESGIHYAPPPAARGRLPIAYRSQAPIGQRPPPMAYRSQAPIGQRPPPMAYRSQAPVGQRPPPMAYRSPPAPIEQPRPTNFGRHHWHPSPFMTPDLVPYQLTPVRALAPEYSETDTTNLAVPKLYAARIVQLKDELRLEDDGEAVKWLLKQSEPAIISFTGTGTMPIMRSSVAGHSNVRSGGGGGPLVMSAPLAGNVDFAHLHGESSTGG</sequence>